<dbReference type="OrthoDB" id="2143914at2759"/>
<organism evidence="3 4">
    <name type="scientific">Jimgerdemannia flammicorona</name>
    <dbReference type="NCBI Taxonomy" id="994334"/>
    <lineage>
        <taxon>Eukaryota</taxon>
        <taxon>Fungi</taxon>
        <taxon>Fungi incertae sedis</taxon>
        <taxon>Mucoromycota</taxon>
        <taxon>Mucoromycotina</taxon>
        <taxon>Endogonomycetes</taxon>
        <taxon>Endogonales</taxon>
        <taxon>Endogonaceae</taxon>
        <taxon>Jimgerdemannia</taxon>
    </lineage>
</organism>
<feature type="domain" description="HTH myb-type" evidence="2">
    <location>
        <begin position="185"/>
        <end position="244"/>
    </location>
</feature>
<dbReference type="CDD" id="cd00167">
    <property type="entry name" value="SANT"/>
    <property type="match status" value="4"/>
</dbReference>
<dbReference type="Proteomes" id="UP000268093">
    <property type="component" value="Unassembled WGS sequence"/>
</dbReference>
<dbReference type="Pfam" id="PF00249">
    <property type="entry name" value="Myb_DNA-binding"/>
    <property type="match status" value="1"/>
</dbReference>
<dbReference type="InterPro" id="IPR017930">
    <property type="entry name" value="Myb_dom"/>
</dbReference>
<comment type="caution">
    <text evidence="3">The sequence shown here is derived from an EMBL/GenBank/DDBJ whole genome shotgun (WGS) entry which is preliminary data.</text>
</comment>
<accession>A0A433DBL1</accession>
<dbReference type="SMART" id="SM00717">
    <property type="entry name" value="SANT"/>
    <property type="match status" value="5"/>
</dbReference>
<feature type="domain" description="Myb-like" evidence="1">
    <location>
        <begin position="189"/>
        <end position="240"/>
    </location>
</feature>
<sequence length="306" mass="35645">MFHFIKQSLTQFRFFNVSARPKVPKSSVRKSWSNEEDHILREARAKYGGNWPVIALSFPDRTPSACASRFGRLTPSITHDPNLIRKRSLAWTEDETNLLREKVAEYGCHWTFLAGSYFPNRASTQLSSHWAGMGNPRRKSGAWLPEEEKRLLDAIHNAKLSWQAVAQRVETRDKWQCWYKYSSMTQSKKKGSFTSEEDKAILDAFQRHPRAWGTIASEVSEVTGDKRVAWQCREHYERNLDPRVMKDSWTTQEDNILVEAYNLYGHKFSAISKLLPKYRGRLRIKQRINVLKRRGVINSHNSEVES</sequence>
<dbReference type="InterPro" id="IPR009057">
    <property type="entry name" value="Homeodomain-like_sf"/>
</dbReference>
<dbReference type="InterPro" id="IPR001005">
    <property type="entry name" value="SANT/Myb"/>
</dbReference>
<dbReference type="Gene3D" id="1.10.10.60">
    <property type="entry name" value="Homeodomain-like"/>
    <property type="match status" value="5"/>
</dbReference>
<dbReference type="Pfam" id="PF13921">
    <property type="entry name" value="Myb_DNA-bind_6"/>
    <property type="match status" value="2"/>
</dbReference>
<dbReference type="GO" id="GO:0005634">
    <property type="term" value="C:nucleus"/>
    <property type="evidence" value="ECO:0007669"/>
    <property type="project" value="TreeGrafter"/>
</dbReference>
<evidence type="ECO:0000259" key="1">
    <source>
        <dbReference type="PROSITE" id="PS50090"/>
    </source>
</evidence>
<feature type="domain" description="Myb-like" evidence="1">
    <location>
        <begin position="91"/>
        <end position="130"/>
    </location>
</feature>
<dbReference type="PROSITE" id="PS50090">
    <property type="entry name" value="MYB_LIKE"/>
    <property type="match status" value="4"/>
</dbReference>
<dbReference type="PROSITE" id="PS51294">
    <property type="entry name" value="HTH_MYB"/>
    <property type="match status" value="2"/>
</dbReference>
<reference evidence="3 4" key="1">
    <citation type="journal article" date="2018" name="New Phytol.">
        <title>Phylogenomics of Endogonaceae and evolution of mycorrhizas within Mucoromycota.</title>
        <authorList>
            <person name="Chang Y."/>
            <person name="Desiro A."/>
            <person name="Na H."/>
            <person name="Sandor L."/>
            <person name="Lipzen A."/>
            <person name="Clum A."/>
            <person name="Barry K."/>
            <person name="Grigoriev I.V."/>
            <person name="Martin F.M."/>
            <person name="Stajich J.E."/>
            <person name="Smith M.E."/>
            <person name="Bonito G."/>
            <person name="Spatafora J.W."/>
        </authorList>
    </citation>
    <scope>NUCLEOTIDE SEQUENCE [LARGE SCALE GENOMIC DNA]</scope>
    <source>
        <strain evidence="3 4">GMNB39</strain>
    </source>
</reference>
<evidence type="ECO:0000313" key="4">
    <source>
        <dbReference type="Proteomes" id="UP000268093"/>
    </source>
</evidence>
<protein>
    <recommendedName>
        <fullName evidence="5">Homeodomain-like protein</fullName>
    </recommendedName>
</protein>
<evidence type="ECO:0000313" key="3">
    <source>
        <dbReference type="EMBL" id="RUP48220.1"/>
    </source>
</evidence>
<name>A0A433DBL1_9FUNG</name>
<dbReference type="SUPFAM" id="SSF46689">
    <property type="entry name" value="Homeodomain-like"/>
    <property type="match status" value="3"/>
</dbReference>
<dbReference type="InterPro" id="IPR050560">
    <property type="entry name" value="MYB_TF"/>
</dbReference>
<dbReference type="EMBL" id="RBNI01003584">
    <property type="protein sequence ID" value="RUP48220.1"/>
    <property type="molecule type" value="Genomic_DNA"/>
</dbReference>
<feature type="domain" description="Myb-like" evidence="1">
    <location>
        <begin position="29"/>
        <end position="74"/>
    </location>
</feature>
<feature type="domain" description="Myb-like" evidence="1">
    <location>
        <begin position="135"/>
        <end position="185"/>
    </location>
</feature>
<evidence type="ECO:0000259" key="2">
    <source>
        <dbReference type="PROSITE" id="PS51294"/>
    </source>
</evidence>
<gene>
    <name evidence="3" type="ORF">BC936DRAFT_144821</name>
</gene>
<keyword evidence="4" id="KW-1185">Reference proteome</keyword>
<dbReference type="AlphaFoldDB" id="A0A433DBL1"/>
<dbReference type="GO" id="GO:0000978">
    <property type="term" value="F:RNA polymerase II cis-regulatory region sequence-specific DNA binding"/>
    <property type="evidence" value="ECO:0007669"/>
    <property type="project" value="TreeGrafter"/>
</dbReference>
<dbReference type="GO" id="GO:0000981">
    <property type="term" value="F:DNA-binding transcription factor activity, RNA polymerase II-specific"/>
    <property type="evidence" value="ECO:0007669"/>
    <property type="project" value="TreeGrafter"/>
</dbReference>
<dbReference type="PANTHER" id="PTHR45614">
    <property type="entry name" value="MYB PROTEIN-RELATED"/>
    <property type="match status" value="1"/>
</dbReference>
<evidence type="ECO:0008006" key="5">
    <source>
        <dbReference type="Google" id="ProtNLM"/>
    </source>
</evidence>
<proteinExistence type="predicted"/>
<feature type="domain" description="HTH myb-type" evidence="2">
    <location>
        <begin position="28"/>
        <end position="77"/>
    </location>
</feature>